<evidence type="ECO:0000313" key="5">
    <source>
        <dbReference type="Proteomes" id="UP000636709"/>
    </source>
</evidence>
<protein>
    <recommendedName>
        <fullName evidence="6">F-box domain-containing protein</fullName>
    </recommendedName>
</protein>
<evidence type="ECO:0000313" key="4">
    <source>
        <dbReference type="EMBL" id="KAF8672980.1"/>
    </source>
</evidence>
<feature type="region of interest" description="Disordered" evidence="1">
    <location>
        <begin position="1"/>
        <end position="27"/>
    </location>
</feature>
<dbReference type="InterPro" id="IPR050232">
    <property type="entry name" value="FBL13/AtMIF1-like"/>
</dbReference>
<dbReference type="InterPro" id="IPR032675">
    <property type="entry name" value="LRR_dom_sf"/>
</dbReference>
<feature type="compositionally biased region" description="Polar residues" evidence="1">
    <location>
        <begin position="1"/>
        <end position="10"/>
    </location>
</feature>
<name>A0A835E746_9POAL</name>
<keyword evidence="5" id="KW-1185">Reference proteome</keyword>
<accession>A0A835E746</accession>
<feature type="compositionally biased region" description="Low complexity" evidence="1">
    <location>
        <begin position="104"/>
        <end position="116"/>
    </location>
</feature>
<feature type="region of interest" description="Disordered" evidence="1">
    <location>
        <begin position="88"/>
        <end position="116"/>
    </location>
</feature>
<sequence length="630" mass="68371">MDAGSDTSNAARRKQRRRRWSGGGDRLSTLSDGALGHILSFLPSTEAARTAALSRRWRHLFTSAVHTLTFTEKEPPLSIGYECATPPTCAPRASSPPSPPPSSPATAALPPSSPATAALPPPIRALRVVFDEFGFLGGDAGVAIDLRLDGEPVCKRMTTTAAASETAAAEEVELELRLYTTPKSIFTSAALRVLRLGRCQLDLPATVALPALETMHLTRATGAICRLISSCRRLTDLTLEDCGDLTDITVLLVVRLRRLALRCCHNLAAVDVDASELRAFEYRGGVMEPWLVTFLDPHKMSMCKIDLCGEEPTPDKLANLMSFLRLFASVERLHLTSARLGCGIGDNLELTGMLPDDDDEGAIAAATRILEQTPNLETLSLFFLPEPHLGGDSYWNDHADVETIHAAHKLRYDRNAAIDVPEVEIYCLRERITEINFAHYQGAMAQRMLAKFLLRNAPVVSELCCEFARGPLPIQTRLMEEIKGWVLNNPPGRPKTWAHGPLPRRPHLSAGARGLPPSSPTQQKTDCGGGFRRISSTCCRQPATDDRPPPRWSTHASAPRWAAGLRLRPGPAACAGPYELLAAWLAAAACRLGLAGVAVAASASANARQQHSSTSSLQFCKGELEHIFQF</sequence>
<dbReference type="InterPro" id="IPR001810">
    <property type="entry name" value="F-box_dom"/>
</dbReference>
<dbReference type="InterPro" id="IPR055357">
    <property type="entry name" value="LRR_At1g61320_AtMIF1"/>
</dbReference>
<evidence type="ECO:0000256" key="1">
    <source>
        <dbReference type="SAM" id="MobiDB-lite"/>
    </source>
</evidence>
<feature type="domain" description="F-box" evidence="2">
    <location>
        <begin position="27"/>
        <end position="63"/>
    </location>
</feature>
<evidence type="ECO:0000259" key="2">
    <source>
        <dbReference type="Pfam" id="PF00646"/>
    </source>
</evidence>
<feature type="region of interest" description="Disordered" evidence="1">
    <location>
        <begin position="494"/>
        <end position="528"/>
    </location>
</feature>
<dbReference type="Pfam" id="PF00646">
    <property type="entry name" value="F-box"/>
    <property type="match status" value="1"/>
</dbReference>
<dbReference type="SUPFAM" id="SSF52047">
    <property type="entry name" value="RNI-like"/>
    <property type="match status" value="1"/>
</dbReference>
<dbReference type="Gene3D" id="3.80.10.10">
    <property type="entry name" value="Ribonuclease Inhibitor"/>
    <property type="match status" value="1"/>
</dbReference>
<dbReference type="EMBL" id="JACEFO010002210">
    <property type="protein sequence ID" value="KAF8672980.1"/>
    <property type="molecule type" value="Genomic_DNA"/>
</dbReference>
<dbReference type="PANTHER" id="PTHR31900">
    <property type="entry name" value="F-BOX/RNI SUPERFAMILY PROTEIN-RELATED"/>
    <property type="match status" value="1"/>
</dbReference>
<feature type="domain" description="At1g61320/AtMIF1 LRR" evidence="3">
    <location>
        <begin position="179"/>
        <end position="337"/>
    </location>
</feature>
<evidence type="ECO:0008006" key="6">
    <source>
        <dbReference type="Google" id="ProtNLM"/>
    </source>
</evidence>
<dbReference type="Pfam" id="PF23622">
    <property type="entry name" value="LRR_At1g61320_AtMIF1"/>
    <property type="match status" value="1"/>
</dbReference>
<dbReference type="Proteomes" id="UP000636709">
    <property type="component" value="Unassembled WGS sequence"/>
</dbReference>
<organism evidence="4 5">
    <name type="scientific">Digitaria exilis</name>
    <dbReference type="NCBI Taxonomy" id="1010633"/>
    <lineage>
        <taxon>Eukaryota</taxon>
        <taxon>Viridiplantae</taxon>
        <taxon>Streptophyta</taxon>
        <taxon>Embryophyta</taxon>
        <taxon>Tracheophyta</taxon>
        <taxon>Spermatophyta</taxon>
        <taxon>Magnoliopsida</taxon>
        <taxon>Liliopsida</taxon>
        <taxon>Poales</taxon>
        <taxon>Poaceae</taxon>
        <taxon>PACMAD clade</taxon>
        <taxon>Panicoideae</taxon>
        <taxon>Panicodae</taxon>
        <taxon>Paniceae</taxon>
        <taxon>Anthephorinae</taxon>
        <taxon>Digitaria</taxon>
    </lineage>
</organism>
<evidence type="ECO:0000259" key="3">
    <source>
        <dbReference type="Pfam" id="PF23622"/>
    </source>
</evidence>
<dbReference type="SUPFAM" id="SSF81383">
    <property type="entry name" value="F-box domain"/>
    <property type="match status" value="1"/>
</dbReference>
<dbReference type="InterPro" id="IPR053781">
    <property type="entry name" value="F-box_AtFBL13-like"/>
</dbReference>
<dbReference type="PANTHER" id="PTHR31900:SF30">
    <property type="entry name" value="SUPERFAMILY PROTEIN, PUTATIVE-RELATED"/>
    <property type="match status" value="1"/>
</dbReference>
<dbReference type="OrthoDB" id="695856at2759"/>
<dbReference type="AlphaFoldDB" id="A0A835E746"/>
<proteinExistence type="predicted"/>
<reference evidence="4" key="1">
    <citation type="submission" date="2020-07" db="EMBL/GenBank/DDBJ databases">
        <title>Genome sequence and genetic diversity analysis of an under-domesticated orphan crop, white fonio (Digitaria exilis).</title>
        <authorList>
            <person name="Bennetzen J.L."/>
            <person name="Chen S."/>
            <person name="Ma X."/>
            <person name="Wang X."/>
            <person name="Yssel A.E.J."/>
            <person name="Chaluvadi S.R."/>
            <person name="Johnson M."/>
            <person name="Gangashetty P."/>
            <person name="Hamidou F."/>
            <person name="Sanogo M.D."/>
            <person name="Zwaenepoel A."/>
            <person name="Wallace J."/>
            <person name="Van De Peer Y."/>
            <person name="Van Deynze A."/>
        </authorList>
    </citation>
    <scope>NUCLEOTIDE SEQUENCE</scope>
    <source>
        <tissue evidence="4">Leaves</tissue>
    </source>
</reference>
<comment type="caution">
    <text evidence="4">The sequence shown here is derived from an EMBL/GenBank/DDBJ whole genome shotgun (WGS) entry which is preliminary data.</text>
</comment>
<dbReference type="CDD" id="cd22160">
    <property type="entry name" value="F-box_AtFBL13-like"/>
    <property type="match status" value="1"/>
</dbReference>
<gene>
    <name evidence="4" type="ORF">HU200_049048</name>
</gene>
<feature type="compositionally biased region" description="Pro residues" evidence="1">
    <location>
        <begin position="94"/>
        <end position="103"/>
    </location>
</feature>
<dbReference type="InterPro" id="IPR036047">
    <property type="entry name" value="F-box-like_dom_sf"/>
</dbReference>
<feature type="compositionally biased region" description="Basic residues" evidence="1">
    <location>
        <begin position="11"/>
        <end position="20"/>
    </location>
</feature>